<dbReference type="EMBL" id="HACM01011925">
    <property type="protein sequence ID" value="CRZ12367.1"/>
    <property type="molecule type" value="Transcribed_RNA"/>
</dbReference>
<name>A0A0H5RFP6_9EUKA</name>
<dbReference type="GO" id="GO:0004252">
    <property type="term" value="F:serine-type endopeptidase activity"/>
    <property type="evidence" value="ECO:0007669"/>
    <property type="project" value="InterPro"/>
</dbReference>
<keyword evidence="3" id="KW-0645">Protease</keyword>
<feature type="transmembrane region" description="Helical" evidence="8">
    <location>
        <begin position="128"/>
        <end position="148"/>
    </location>
</feature>
<evidence type="ECO:0000256" key="8">
    <source>
        <dbReference type="SAM" id="Phobius"/>
    </source>
</evidence>
<evidence type="ECO:0000256" key="4">
    <source>
        <dbReference type="ARBA" id="ARBA00022692"/>
    </source>
</evidence>
<dbReference type="Pfam" id="PF01694">
    <property type="entry name" value="Rhomboid"/>
    <property type="match status" value="1"/>
</dbReference>
<feature type="transmembrane region" description="Helical" evidence="8">
    <location>
        <begin position="98"/>
        <end position="122"/>
    </location>
</feature>
<keyword evidence="4 8" id="KW-0812">Transmembrane</keyword>
<dbReference type="InterPro" id="IPR022764">
    <property type="entry name" value="Peptidase_S54_rhomboid_dom"/>
</dbReference>
<dbReference type="GO" id="GO:0016020">
    <property type="term" value="C:membrane"/>
    <property type="evidence" value="ECO:0007669"/>
    <property type="project" value="UniProtKB-SubCell"/>
</dbReference>
<feature type="transmembrane region" description="Helical" evidence="8">
    <location>
        <begin position="6"/>
        <end position="28"/>
    </location>
</feature>
<dbReference type="AlphaFoldDB" id="A0A0H5RFP6"/>
<dbReference type="PANTHER" id="PTHR43066">
    <property type="entry name" value="RHOMBOID-RELATED PROTEIN"/>
    <property type="match status" value="1"/>
</dbReference>
<dbReference type="InterPro" id="IPR035952">
    <property type="entry name" value="Rhomboid-like_sf"/>
</dbReference>
<accession>A0A0H5RFP6</accession>
<evidence type="ECO:0000256" key="1">
    <source>
        <dbReference type="ARBA" id="ARBA00004141"/>
    </source>
</evidence>
<evidence type="ECO:0000256" key="7">
    <source>
        <dbReference type="ARBA" id="ARBA00023136"/>
    </source>
</evidence>
<sequence length="242" mass="26425">LIAPSFVHLSVLHIVFNMMTLISVGAVVERNFGTSSFFGIVTIVAVIGNCIYFSIYYSLALILKAPSLLESCAAGFSGVLFGLMVLELRLSPIAANRSVFGFFSVPQWLYPWITIAFIQILIPGASLVGHISGAAIGILYSFGLLNWVTVKRSWIRALEASMFSQWQPSSFIPCPEVTPLPPSILTRCCFIKNIWGKNDKWNAGPGHQLSDPSSYAVGLDDGSLLKNQTPEEFAMQIMDGGR</sequence>
<dbReference type="Gene3D" id="1.20.1540.10">
    <property type="entry name" value="Rhomboid-like"/>
    <property type="match status" value="1"/>
</dbReference>
<dbReference type="PANTHER" id="PTHR43066:SF1">
    <property type="entry name" value="RHOMBOID PROTEIN 2"/>
    <property type="match status" value="1"/>
</dbReference>
<keyword evidence="6 8" id="KW-1133">Transmembrane helix</keyword>
<organism evidence="10">
    <name type="scientific">Spongospora subterranea</name>
    <dbReference type="NCBI Taxonomy" id="70186"/>
    <lineage>
        <taxon>Eukaryota</taxon>
        <taxon>Sar</taxon>
        <taxon>Rhizaria</taxon>
        <taxon>Endomyxa</taxon>
        <taxon>Phytomyxea</taxon>
        <taxon>Plasmodiophorida</taxon>
        <taxon>Plasmodiophoridae</taxon>
        <taxon>Spongospora</taxon>
    </lineage>
</organism>
<dbReference type="SUPFAM" id="SSF144091">
    <property type="entry name" value="Rhomboid-like"/>
    <property type="match status" value="1"/>
</dbReference>
<comment type="similarity">
    <text evidence="2">Belongs to the peptidase S54 family.</text>
</comment>
<evidence type="ECO:0000256" key="2">
    <source>
        <dbReference type="ARBA" id="ARBA00009045"/>
    </source>
</evidence>
<keyword evidence="7 8" id="KW-0472">Membrane</keyword>
<evidence type="ECO:0000259" key="9">
    <source>
        <dbReference type="Pfam" id="PF01694"/>
    </source>
</evidence>
<reference evidence="10" key="1">
    <citation type="submission" date="2015-04" db="EMBL/GenBank/DDBJ databases">
        <title>The genome sequence of the plant pathogenic Rhizarian Plasmodiophora brassicae reveals insights in its biotrophic life cycle and the origin of chitin synthesis.</title>
        <authorList>
            <person name="Schwelm A."/>
            <person name="Fogelqvist J."/>
            <person name="Knaust A."/>
            <person name="Julke S."/>
            <person name="Lilja T."/>
            <person name="Dhandapani V."/>
            <person name="Bonilla-Rosso G."/>
            <person name="Karlsson M."/>
            <person name="Shevchenko A."/>
            <person name="Choi S.R."/>
            <person name="Kim H.G."/>
            <person name="Park J.Y."/>
            <person name="Lim Y.P."/>
            <person name="Ludwig-Muller J."/>
            <person name="Dixelius C."/>
        </authorList>
    </citation>
    <scope>NUCLEOTIDE SEQUENCE</scope>
    <source>
        <tissue evidence="10">Potato root galls</tissue>
    </source>
</reference>
<comment type="subcellular location">
    <subcellularLocation>
        <location evidence="1">Membrane</location>
        <topology evidence="1">Multi-pass membrane protein</topology>
    </subcellularLocation>
</comment>
<protein>
    <recommendedName>
        <fullName evidence="9">Peptidase S54 rhomboid domain-containing protein</fullName>
    </recommendedName>
</protein>
<evidence type="ECO:0000313" key="10">
    <source>
        <dbReference type="EMBL" id="CRZ12367.1"/>
    </source>
</evidence>
<feature type="non-terminal residue" evidence="10">
    <location>
        <position position="1"/>
    </location>
</feature>
<feature type="domain" description="Peptidase S54 rhomboid" evidence="9">
    <location>
        <begin position="2"/>
        <end position="145"/>
    </location>
</feature>
<evidence type="ECO:0000256" key="3">
    <source>
        <dbReference type="ARBA" id="ARBA00022670"/>
    </source>
</evidence>
<proteinExistence type="inferred from homology"/>
<evidence type="ECO:0000256" key="6">
    <source>
        <dbReference type="ARBA" id="ARBA00022989"/>
    </source>
</evidence>
<evidence type="ECO:0000256" key="5">
    <source>
        <dbReference type="ARBA" id="ARBA00022801"/>
    </source>
</evidence>
<feature type="transmembrane region" description="Helical" evidence="8">
    <location>
        <begin position="65"/>
        <end position="86"/>
    </location>
</feature>
<feature type="transmembrane region" description="Helical" evidence="8">
    <location>
        <begin position="37"/>
        <end position="59"/>
    </location>
</feature>
<dbReference type="GO" id="GO:0006508">
    <property type="term" value="P:proteolysis"/>
    <property type="evidence" value="ECO:0007669"/>
    <property type="project" value="UniProtKB-KW"/>
</dbReference>
<keyword evidence="5" id="KW-0378">Hydrolase</keyword>